<evidence type="ECO:0000259" key="1">
    <source>
        <dbReference type="Pfam" id="PF08721"/>
    </source>
</evidence>
<dbReference type="Pfam" id="PF08722">
    <property type="entry name" value="Tn7_TnsA-like_N"/>
    <property type="match status" value="1"/>
</dbReference>
<dbReference type="InterPro" id="IPR011335">
    <property type="entry name" value="Restrct_endonuc-II-like"/>
</dbReference>
<keyword evidence="3" id="KW-0378">Hydrolase</keyword>
<accession>A0A964FGC4</accession>
<evidence type="ECO:0000313" key="3">
    <source>
        <dbReference type="EMBL" id="MCC0178705.1"/>
    </source>
</evidence>
<dbReference type="Gene3D" id="1.10.10.10">
    <property type="entry name" value="Winged helix-like DNA-binding domain superfamily/Winged helix DNA-binding domain"/>
    <property type="match status" value="1"/>
</dbReference>
<gene>
    <name evidence="3" type="ORF">I4641_17175</name>
</gene>
<reference evidence="3" key="1">
    <citation type="journal article" date="2021" name="Antonie Van Leeuwenhoek">
        <title>Draft genome and description of Waterburya agarophytonicola gen. nov. sp. nov. (Pleurocapsales, Cyanobacteria): a seaweed symbiont.</title>
        <authorList>
            <person name="Bonthond G."/>
            <person name="Shalygin S."/>
            <person name="Bayer T."/>
            <person name="Weinberger F."/>
        </authorList>
    </citation>
    <scope>NUCLEOTIDE SEQUENCE</scope>
    <source>
        <strain evidence="3">KI4</strain>
    </source>
</reference>
<comment type="caution">
    <text evidence="3">The sequence shown here is derived from an EMBL/GenBank/DDBJ whole genome shotgun (WGS) entry which is preliminary data.</text>
</comment>
<dbReference type="InterPro" id="IPR014833">
    <property type="entry name" value="TnsA_N"/>
</dbReference>
<evidence type="ECO:0000313" key="4">
    <source>
        <dbReference type="Proteomes" id="UP000729733"/>
    </source>
</evidence>
<dbReference type="GO" id="GO:0003676">
    <property type="term" value="F:nucleic acid binding"/>
    <property type="evidence" value="ECO:0007669"/>
    <property type="project" value="InterPro"/>
</dbReference>
<feature type="domain" description="TnsA endonuclease N-terminal" evidence="2">
    <location>
        <begin position="74"/>
        <end position="169"/>
    </location>
</feature>
<feature type="domain" description="TnsA endonuclease C-terminal" evidence="1">
    <location>
        <begin position="171"/>
        <end position="253"/>
    </location>
</feature>
<dbReference type="SUPFAM" id="SSF52980">
    <property type="entry name" value="Restriction endonuclease-like"/>
    <property type="match status" value="1"/>
</dbReference>
<dbReference type="InterPro" id="IPR014832">
    <property type="entry name" value="TnsA_C"/>
</dbReference>
<sequence>MSRSRYDWTTAKFERYVKEERGKGRGKYYKPWITIQDFPSVGRASRSPGWKSDRIHHLMSDWESRLFYIFEWCQEVQDIREQYPLLDLDLAMEIAKEMGIEYPVNRKSKTPYVLTTDFMLTVQQGKKPVQIARTFKTTKDLGKKRTIEKLELERRYWQKHNIDWAIVTEQEICKIFASNIQWVHPDYHWKLSEEQNNENCYFFSNILKERLNSRKFKISTITTTLDNDMGFEIGTSLSLFKHLIARREIIVDMFQSKIADRLAANIIKEII</sequence>
<keyword evidence="3" id="KW-0255">Endonuclease</keyword>
<dbReference type="InterPro" id="IPR011856">
    <property type="entry name" value="tRNA_endonuc-like_dom_sf"/>
</dbReference>
<name>A0A964FGC4_9CYAN</name>
<proteinExistence type="predicted"/>
<dbReference type="Gene3D" id="3.40.1350.10">
    <property type="match status" value="1"/>
</dbReference>
<keyword evidence="3" id="KW-0540">Nuclease</keyword>
<dbReference type="CDD" id="cd22362">
    <property type="entry name" value="TnsA_endonuclease-like"/>
    <property type="match status" value="1"/>
</dbReference>
<dbReference type="Proteomes" id="UP000729733">
    <property type="component" value="Unassembled WGS sequence"/>
</dbReference>
<evidence type="ECO:0000259" key="2">
    <source>
        <dbReference type="Pfam" id="PF08722"/>
    </source>
</evidence>
<dbReference type="EMBL" id="JADWDC010000051">
    <property type="protein sequence ID" value="MCC0178705.1"/>
    <property type="molecule type" value="Genomic_DNA"/>
</dbReference>
<organism evidence="3 4">
    <name type="scientific">Waterburya agarophytonicola KI4</name>
    <dbReference type="NCBI Taxonomy" id="2874699"/>
    <lineage>
        <taxon>Bacteria</taxon>
        <taxon>Bacillati</taxon>
        <taxon>Cyanobacteriota</taxon>
        <taxon>Cyanophyceae</taxon>
        <taxon>Pleurocapsales</taxon>
        <taxon>Hyellaceae</taxon>
        <taxon>Waterburya</taxon>
        <taxon>Waterburya agarophytonicola</taxon>
    </lineage>
</organism>
<dbReference type="GO" id="GO:0004519">
    <property type="term" value="F:endonuclease activity"/>
    <property type="evidence" value="ECO:0007669"/>
    <property type="project" value="UniProtKB-KW"/>
</dbReference>
<protein>
    <submittedName>
        <fullName evidence="3">Heteromeric transposase endonuclease subunit TnsA</fullName>
    </submittedName>
</protein>
<dbReference type="AlphaFoldDB" id="A0A964FGC4"/>
<dbReference type="Pfam" id="PF08721">
    <property type="entry name" value="Tn7_Tnp_TnsA_C"/>
    <property type="match status" value="1"/>
</dbReference>
<dbReference type="RefSeq" id="WP_229641806.1">
    <property type="nucleotide sequence ID" value="NZ_JADWDC010000051.1"/>
</dbReference>
<keyword evidence="4" id="KW-1185">Reference proteome</keyword>
<dbReference type="InterPro" id="IPR036388">
    <property type="entry name" value="WH-like_DNA-bd_sf"/>
</dbReference>